<dbReference type="InterPro" id="IPR010607">
    <property type="entry name" value="DUF1194"/>
</dbReference>
<name>A0A3N1MDB3_9PROT</name>
<dbReference type="InterPro" id="IPR036465">
    <property type="entry name" value="vWFA_dom_sf"/>
</dbReference>
<proteinExistence type="predicted"/>
<reference evidence="3 4" key="1">
    <citation type="submission" date="2018-11" db="EMBL/GenBank/DDBJ databases">
        <title>Genomic Encyclopedia of Type Strains, Phase IV (KMG-IV): sequencing the most valuable type-strain genomes for metagenomic binning, comparative biology and taxonomic classification.</title>
        <authorList>
            <person name="Goeker M."/>
        </authorList>
    </citation>
    <scope>NUCLEOTIDE SEQUENCE [LARGE SCALE GENOMIC DNA]</scope>
    <source>
        <strain evidence="3 4">DSM 5900</strain>
    </source>
</reference>
<dbReference type="AlphaFoldDB" id="A0A3N1MDB3"/>
<accession>A0A3N1MDB3</accession>
<feature type="domain" description="VWFA" evidence="2">
    <location>
        <begin position="26"/>
        <end position="225"/>
    </location>
</feature>
<keyword evidence="1" id="KW-0732">Signal</keyword>
<evidence type="ECO:0000259" key="2">
    <source>
        <dbReference type="PROSITE" id="PS50234"/>
    </source>
</evidence>
<dbReference type="Pfam" id="PF06707">
    <property type="entry name" value="DUF1194"/>
    <property type="match status" value="1"/>
</dbReference>
<dbReference type="PROSITE" id="PS50234">
    <property type="entry name" value="VWFA"/>
    <property type="match status" value="1"/>
</dbReference>
<comment type="caution">
    <text evidence="3">The sequence shown here is derived from an EMBL/GenBank/DDBJ whole genome shotgun (WGS) entry which is preliminary data.</text>
</comment>
<feature type="signal peptide" evidence="1">
    <location>
        <begin position="1"/>
        <end position="19"/>
    </location>
</feature>
<dbReference type="Proteomes" id="UP000278222">
    <property type="component" value="Unassembled WGS sequence"/>
</dbReference>
<dbReference type="RefSeq" id="WP_245978133.1">
    <property type="nucleotide sequence ID" value="NZ_AP019700.1"/>
</dbReference>
<sequence>MQRAILAAVLTVAGLPAAALEPVDVELVLAVDVSRSIDEVEAQLQRQGYVEAFRNQRVIRTIGNGPLGRIGVTYVEWAAVDFQRHIIGWTLIKDAASARAFADQLEASPRQSWGWTSVSGAIDFAVPLFGQTFEGTRQVIDVSGDGRNNSGRPAAAARDDAVAKGITVNGLAIINDRTNFGRPPDRELDAWYRENVIGGPGAFLVVAEDFEAFGEAVLNKLLKEIADRPGAPPPSRDGG</sequence>
<organism evidence="3 4">
    <name type="scientific">Stella humosa</name>
    <dbReference type="NCBI Taxonomy" id="94"/>
    <lineage>
        <taxon>Bacteria</taxon>
        <taxon>Pseudomonadati</taxon>
        <taxon>Pseudomonadota</taxon>
        <taxon>Alphaproteobacteria</taxon>
        <taxon>Rhodospirillales</taxon>
        <taxon>Stellaceae</taxon>
        <taxon>Stella</taxon>
    </lineage>
</organism>
<evidence type="ECO:0000313" key="4">
    <source>
        <dbReference type="Proteomes" id="UP000278222"/>
    </source>
</evidence>
<dbReference type="SUPFAM" id="SSF53300">
    <property type="entry name" value="vWA-like"/>
    <property type="match status" value="1"/>
</dbReference>
<dbReference type="EMBL" id="RJKX01000011">
    <property type="protein sequence ID" value="ROQ01075.1"/>
    <property type="molecule type" value="Genomic_DNA"/>
</dbReference>
<gene>
    <name evidence="3" type="ORF">EDC65_0249</name>
</gene>
<protein>
    <submittedName>
        <fullName evidence="3">Uncharacterized protein DUF1194</fullName>
    </submittedName>
</protein>
<dbReference type="InterPro" id="IPR002035">
    <property type="entry name" value="VWF_A"/>
</dbReference>
<evidence type="ECO:0000313" key="3">
    <source>
        <dbReference type="EMBL" id="ROQ01075.1"/>
    </source>
</evidence>
<dbReference type="Gene3D" id="3.40.50.410">
    <property type="entry name" value="von Willebrand factor, type A domain"/>
    <property type="match status" value="1"/>
</dbReference>
<keyword evidence="4" id="KW-1185">Reference proteome</keyword>
<feature type="chain" id="PRO_5017998176" evidence="1">
    <location>
        <begin position="20"/>
        <end position="239"/>
    </location>
</feature>
<evidence type="ECO:0000256" key="1">
    <source>
        <dbReference type="SAM" id="SignalP"/>
    </source>
</evidence>